<feature type="compositionally biased region" description="Acidic residues" evidence="20">
    <location>
        <begin position="1513"/>
        <end position="1529"/>
    </location>
</feature>
<dbReference type="Gene3D" id="2.10.70.80">
    <property type="match status" value="2"/>
</dbReference>
<evidence type="ECO:0000256" key="11">
    <source>
        <dbReference type="ARBA" id="ARBA00023136"/>
    </source>
</evidence>
<dbReference type="PANTHER" id="PTHR12106">
    <property type="entry name" value="SORTILIN RELATED"/>
    <property type="match status" value="1"/>
</dbReference>
<accession>A0A0F8CWL9</accession>
<evidence type="ECO:0000256" key="6">
    <source>
        <dbReference type="ARBA" id="ARBA00022729"/>
    </source>
</evidence>
<proteinExistence type="predicted"/>
<dbReference type="SUPFAM" id="SSF110296">
    <property type="entry name" value="Oligoxyloglucan reducing end-specific cellobiohydrolase"/>
    <property type="match status" value="2"/>
</dbReference>
<feature type="signal peptide" evidence="22">
    <location>
        <begin position="1"/>
        <end position="29"/>
    </location>
</feature>
<keyword evidence="9 21" id="KW-1133">Transmembrane helix</keyword>
<dbReference type="GO" id="GO:0006896">
    <property type="term" value="P:Golgi to vacuole transport"/>
    <property type="evidence" value="ECO:0007669"/>
    <property type="project" value="TreeGrafter"/>
</dbReference>
<dbReference type="InterPro" id="IPR031777">
    <property type="entry name" value="Sortilin_C"/>
</dbReference>
<dbReference type="PANTHER" id="PTHR12106:SF27">
    <property type="entry name" value="SORTILIN-RELATED RECEPTOR"/>
    <property type="match status" value="1"/>
</dbReference>
<dbReference type="Gene3D" id="2.130.10.10">
    <property type="entry name" value="YVTN repeat-like/Quinoprotein amine dehydrogenase"/>
    <property type="match status" value="2"/>
</dbReference>
<dbReference type="Pfam" id="PF15902">
    <property type="entry name" value="Sortilin-Vps10"/>
    <property type="match status" value="2"/>
</dbReference>
<evidence type="ECO:0000256" key="4">
    <source>
        <dbReference type="ARBA" id="ARBA00022448"/>
    </source>
</evidence>
<evidence type="ECO:0000256" key="17">
    <source>
        <dbReference type="ARBA" id="ARBA00031902"/>
    </source>
</evidence>
<dbReference type="InterPro" id="IPR006581">
    <property type="entry name" value="VPS10"/>
</dbReference>
<dbReference type="SMART" id="SM00602">
    <property type="entry name" value="VPS10"/>
    <property type="match status" value="2"/>
</dbReference>
<feature type="compositionally biased region" description="Basic and acidic residues" evidence="20">
    <location>
        <begin position="668"/>
        <end position="687"/>
    </location>
</feature>
<evidence type="ECO:0000259" key="23">
    <source>
        <dbReference type="SMART" id="SM00602"/>
    </source>
</evidence>
<feature type="domain" description="VPS10" evidence="23">
    <location>
        <begin position="752"/>
        <end position="1386"/>
    </location>
</feature>
<evidence type="ECO:0000256" key="3">
    <source>
        <dbReference type="ARBA" id="ARBA00015369"/>
    </source>
</evidence>
<dbReference type="GO" id="GO:0005794">
    <property type="term" value="C:Golgi apparatus"/>
    <property type="evidence" value="ECO:0007669"/>
    <property type="project" value="UniProtKB-SubCell"/>
</dbReference>
<evidence type="ECO:0000313" key="25">
    <source>
        <dbReference type="Proteomes" id="UP000034841"/>
    </source>
</evidence>
<evidence type="ECO:0000256" key="19">
    <source>
        <dbReference type="ARBA" id="ARBA00032910"/>
    </source>
</evidence>
<keyword evidence="12" id="KW-0675">Receptor</keyword>
<dbReference type="GO" id="GO:0005829">
    <property type="term" value="C:cytosol"/>
    <property type="evidence" value="ECO:0007669"/>
    <property type="project" value="GOC"/>
</dbReference>
<dbReference type="FunFam" id="2.10.70.80:FF:000001">
    <property type="entry name" value="Sortilin-related VPS10 domain-containing receptor 1"/>
    <property type="match status" value="1"/>
</dbReference>
<dbReference type="EMBL" id="LBBL01000124">
    <property type="protein sequence ID" value="KKF95052.1"/>
    <property type="molecule type" value="Genomic_DNA"/>
</dbReference>
<keyword evidence="4" id="KW-0813">Transport</keyword>
<dbReference type="InterPro" id="IPR050310">
    <property type="entry name" value="VPS10-sortilin"/>
</dbReference>
<evidence type="ECO:0000256" key="1">
    <source>
        <dbReference type="ARBA" id="ARBA00004166"/>
    </source>
</evidence>
<feature type="chain" id="PRO_5017982830" description="Vacuolar protein sorting/targeting protein 10" evidence="22">
    <location>
        <begin position="30"/>
        <end position="1529"/>
    </location>
</feature>
<feature type="region of interest" description="Disordered" evidence="20">
    <location>
        <begin position="1484"/>
        <end position="1529"/>
    </location>
</feature>
<reference evidence="24 25" key="1">
    <citation type="submission" date="2015-04" db="EMBL/GenBank/DDBJ databases">
        <title>Genome sequence of Ceratocystis platani, a major pathogen of plane trees.</title>
        <authorList>
            <person name="Belbahri L."/>
        </authorList>
    </citation>
    <scope>NUCLEOTIDE SEQUENCE [LARGE SCALE GENOMIC DNA]</scope>
    <source>
        <strain evidence="24 25">CFO</strain>
    </source>
</reference>
<evidence type="ECO:0000256" key="15">
    <source>
        <dbReference type="ARBA" id="ARBA00031250"/>
    </source>
</evidence>
<dbReference type="OrthoDB" id="443634at2759"/>
<evidence type="ECO:0000256" key="20">
    <source>
        <dbReference type="SAM" id="MobiDB-lite"/>
    </source>
</evidence>
<evidence type="ECO:0000256" key="18">
    <source>
        <dbReference type="ARBA" id="ARBA00032705"/>
    </source>
</evidence>
<dbReference type="InterPro" id="IPR015943">
    <property type="entry name" value="WD40/YVTN_repeat-like_dom_sf"/>
</dbReference>
<evidence type="ECO:0000256" key="16">
    <source>
        <dbReference type="ARBA" id="ARBA00031354"/>
    </source>
</evidence>
<protein>
    <recommendedName>
        <fullName evidence="3">Vacuolar protein sorting/targeting protein 10</fullName>
    </recommendedName>
    <alternativeName>
        <fullName evidence="16">Carboxypeptidase Y receptor</fullName>
    </alternativeName>
    <alternativeName>
        <fullName evidence="15 17">Sortilin VPS10</fullName>
    </alternativeName>
    <alternativeName>
        <fullName evidence="18 19">Vacuolar carboxypeptidase Sorting receptor VPS10</fullName>
    </alternativeName>
</protein>
<keyword evidence="8" id="KW-0653">Protein transport</keyword>
<keyword evidence="10" id="KW-0333">Golgi apparatus</keyword>
<dbReference type="GO" id="GO:0016020">
    <property type="term" value="C:membrane"/>
    <property type="evidence" value="ECO:0007669"/>
    <property type="project" value="InterPro"/>
</dbReference>
<dbReference type="FunFam" id="3.30.60.270:FF:000005">
    <property type="entry name" value="Sortilin"/>
    <property type="match status" value="2"/>
</dbReference>
<evidence type="ECO:0000256" key="2">
    <source>
        <dbReference type="ARBA" id="ARBA00004488"/>
    </source>
</evidence>
<evidence type="ECO:0000256" key="22">
    <source>
        <dbReference type="SAM" id="SignalP"/>
    </source>
</evidence>
<feature type="domain" description="VPS10" evidence="23">
    <location>
        <begin position="56"/>
        <end position="686"/>
    </location>
</feature>
<evidence type="ECO:0000256" key="8">
    <source>
        <dbReference type="ARBA" id="ARBA00022927"/>
    </source>
</evidence>
<organism evidence="24 25">
    <name type="scientific">Ceratocystis fimbriata f. sp. platani</name>
    <dbReference type="NCBI Taxonomy" id="88771"/>
    <lineage>
        <taxon>Eukaryota</taxon>
        <taxon>Fungi</taxon>
        <taxon>Dikarya</taxon>
        <taxon>Ascomycota</taxon>
        <taxon>Pezizomycotina</taxon>
        <taxon>Sordariomycetes</taxon>
        <taxon>Hypocreomycetidae</taxon>
        <taxon>Microascales</taxon>
        <taxon>Ceratocystidaceae</taxon>
        <taxon>Ceratocystis</taxon>
    </lineage>
</organism>
<evidence type="ECO:0000256" key="5">
    <source>
        <dbReference type="ARBA" id="ARBA00022692"/>
    </source>
</evidence>
<keyword evidence="5 21" id="KW-0812">Transmembrane</keyword>
<evidence type="ECO:0000256" key="14">
    <source>
        <dbReference type="ARBA" id="ARBA00025569"/>
    </source>
</evidence>
<evidence type="ECO:0000256" key="9">
    <source>
        <dbReference type="ARBA" id="ARBA00022989"/>
    </source>
</evidence>
<dbReference type="Gene3D" id="3.30.60.270">
    <property type="match status" value="2"/>
</dbReference>
<sequence>MRLGQSSLAWAIVSQLLAASAVLPGFAAAKSDSPTVHTSTFSAPPENINYFEGSNTLLFHDVEAKNIYKSNDGGDTWSQLTDVPDGIAFMLIMHKFHKDRAFIISGEREHWQTFDKGQTWSKFDSGATTSGMRPGILHFHASDPDRIIFDGMKCESIFCDDIAMYTTNSFKDIAAPLRADNSGCWWAKSTPEFTTGSDELDAKRVMCVVRDFFSPFKEDQRLFYSDNFFETHGDTTIEETEIKLHDGKDVVGVVNLAMIKKFILAATASVGTDEMGLYVSDDSVNWHRAMFPTSHNHRVNQEAYTILESTNYSIQVDIMTTRPSNPMGVLFTSNSNGTYFTENSEHTNRNIRGHVDFTKVGSIEGVYVINTVENWEEAEKEIDVSKNLITSISFDDGRTFEKLMNGNEKINLHLITDSNKNAPEFSNSALGVFLANGNIGTYLSDIKDSDLFASADAGATWNKALSGPHMWAFGDQGSVLVAVGDSNAEDVSEFSYSLNYGETWKQVKLPNDIKMEPQTLFGARDSSTLKFILKGHSDAHSKYHVISIDFESLLDRTCDENDMEDWHARPDKDGKPTCIMGAKQTYRRRKKDADCFVRKPFSITSPSTEACDCTDADFECDYNFVREDGKCVMAGQIIAPDGVCKDQQPDAAFKGSSGWRLIPGNQCKRPEGSQKDDLVDRKCKDSTDITIPSDDDNKDDKGNDSGPINNDRFVFDTQLKYFEKLYLERGESSSQDDETVIVRPYGYDNGDIIVEDKVWFTTDQGKTWTRILKDYMVHGIFPHSVFKDAVFMTASAHSFTDTVNKVIYTIDRGLNWHEFDLPHPPISGKPFSFHPDKKDWIIFIGEVCEEVSGNCMNEAFLSVDRGDHWKTIGRQVQRCEFTGHSAYKYRNQKQIVCLSRESEKDSPLRLAVSNDFFSEDIQYPKLTDKNGAEIIVRQFATMSEFIVVAAEVPRTLGHLLAFASIDGENYAQAHFPFNFNPEHSNEYTVLDSSTHAVNLFVATGIDEGHERGNIIKSNSNGTSYVLSLADVNCNMNFFVDYEKIPSVEGLAIANIVANPNKPKEEKKVRTKITHNDGAEWMYMAPPAKDVDGKSFGCNANTGTEKCALHLHHYTERADKRRGFSVPTAPGILFGIGNVGSYLEGIDKADTYMSSDGGISWRQVRKGIWTHEFGDQGSLLVLIQMDDKIKTNTLLYSNDEGATWTEHKFQEEEAVVTDITTLRSGTSRSFLIWTMNSEDQVASTRADFSGLAIHGACTDDDYDVWRPRHPMLNNDCLFGHVSQYLRKKPGRKCFNDQQARRTLESLDCKCTRRDFECDYNFEMDKHGQCSLVPGREPQSAKDYCNANPDAVAFYKPSGYRRIPLTTCVGGEEYDKVNTPIACPGHEEEFKKVRSTSGVVLFFAIIIPIGLAVAAGAWVQRNWHRKFGQIRLGEMAYDDDDDEYGLGAPWVRYPVMAISATVAVLATLPMTVQSLWRSATSAYQQISGGSSSDGLNAPRFTTRDSFSRGAPDYGIADDDEGELFGDDSDDA</sequence>
<dbReference type="InterPro" id="IPR031778">
    <property type="entry name" value="Sortilin_N"/>
</dbReference>
<keyword evidence="6 22" id="KW-0732">Signal</keyword>
<comment type="subcellular location">
    <subcellularLocation>
        <location evidence="1">Golgi apparatus</location>
        <location evidence="1">trans-Golgi network membrane</location>
        <topology evidence="1">Multi-pass membrane protein</topology>
    </subcellularLocation>
    <subcellularLocation>
        <location evidence="2">Prevacuolar compartment membrane</location>
        <topology evidence="2">Multi-pass membrane protein</topology>
    </subcellularLocation>
</comment>
<evidence type="ECO:0000313" key="24">
    <source>
        <dbReference type="EMBL" id="KKF95052.1"/>
    </source>
</evidence>
<keyword evidence="25" id="KW-1185">Reference proteome</keyword>
<keyword evidence="11 21" id="KW-0472">Membrane</keyword>
<gene>
    <name evidence="24" type="primary">VPS10</name>
    <name evidence="24" type="ORF">CFO_g2633</name>
</gene>
<dbReference type="Proteomes" id="UP000034841">
    <property type="component" value="Unassembled WGS sequence"/>
</dbReference>
<evidence type="ECO:0000256" key="7">
    <source>
        <dbReference type="ARBA" id="ARBA00022737"/>
    </source>
</evidence>
<keyword evidence="7" id="KW-0677">Repeat</keyword>
<dbReference type="GO" id="GO:0006623">
    <property type="term" value="P:protein targeting to vacuole"/>
    <property type="evidence" value="ECO:0007669"/>
    <property type="project" value="TreeGrafter"/>
</dbReference>
<dbReference type="Pfam" id="PF15901">
    <property type="entry name" value="Sortilin_C"/>
    <property type="match status" value="2"/>
</dbReference>
<evidence type="ECO:0000256" key="13">
    <source>
        <dbReference type="ARBA" id="ARBA00023180"/>
    </source>
</evidence>
<name>A0A0F8CWL9_CERFI</name>
<feature type="transmembrane region" description="Helical" evidence="21">
    <location>
        <begin position="1397"/>
        <end position="1417"/>
    </location>
</feature>
<dbReference type="CDD" id="cd15482">
    <property type="entry name" value="Sialidase_non-viral"/>
    <property type="match status" value="1"/>
</dbReference>
<evidence type="ECO:0000256" key="21">
    <source>
        <dbReference type="SAM" id="Phobius"/>
    </source>
</evidence>
<evidence type="ECO:0000256" key="12">
    <source>
        <dbReference type="ARBA" id="ARBA00023170"/>
    </source>
</evidence>
<feature type="region of interest" description="Disordered" evidence="20">
    <location>
        <begin position="663"/>
        <end position="711"/>
    </location>
</feature>
<evidence type="ECO:0000256" key="10">
    <source>
        <dbReference type="ARBA" id="ARBA00023034"/>
    </source>
</evidence>
<keyword evidence="13" id="KW-0325">Glycoprotein</keyword>
<dbReference type="GO" id="GO:0006895">
    <property type="term" value="P:Golgi to endosome transport"/>
    <property type="evidence" value="ECO:0007669"/>
    <property type="project" value="TreeGrafter"/>
</dbReference>
<comment type="function">
    <text evidence="14">Functions as a sorting receptor in the Golgi compartment required for the intracellular sorting and delivery of soluble vacuolar proteins, like carboxypeptidase Y (CPY) and proteinase A. Executes multiple rounds of sorting by cycling between the late Golgi and a prevacuolar endosome-like compartment.</text>
</comment>
<comment type="caution">
    <text evidence="24">The sequence shown here is derived from an EMBL/GenBank/DDBJ whole genome shotgun (WGS) entry which is preliminary data.</text>
</comment>